<dbReference type="SMART" id="SM00220">
    <property type="entry name" value="S_TKc"/>
    <property type="match status" value="1"/>
</dbReference>
<dbReference type="InterPro" id="IPR011009">
    <property type="entry name" value="Kinase-like_dom_sf"/>
</dbReference>
<dbReference type="Proteomes" id="UP000764110">
    <property type="component" value="Unassembled WGS sequence"/>
</dbReference>
<dbReference type="GO" id="GO:0043484">
    <property type="term" value="P:regulation of RNA splicing"/>
    <property type="evidence" value="ECO:0007669"/>
    <property type="project" value="TreeGrafter"/>
</dbReference>
<organism evidence="7 8">
    <name type="scientific">Metarhizium humberi</name>
    <dbReference type="NCBI Taxonomy" id="2596975"/>
    <lineage>
        <taxon>Eukaryota</taxon>
        <taxon>Fungi</taxon>
        <taxon>Dikarya</taxon>
        <taxon>Ascomycota</taxon>
        <taxon>Pezizomycotina</taxon>
        <taxon>Sordariomycetes</taxon>
        <taxon>Hypocreomycetidae</taxon>
        <taxon>Hypocreales</taxon>
        <taxon>Clavicipitaceae</taxon>
        <taxon>Metarhizium</taxon>
    </lineage>
</organism>
<dbReference type="EMBL" id="JACEFI010000022">
    <property type="protein sequence ID" value="KAH0593264.1"/>
    <property type="molecule type" value="Genomic_DNA"/>
</dbReference>
<dbReference type="PANTHER" id="PTHR45646:SF11">
    <property type="entry name" value="SERINE_THREONINE-PROTEIN KINASE DOA"/>
    <property type="match status" value="1"/>
</dbReference>
<dbReference type="GO" id="GO:0005634">
    <property type="term" value="C:nucleus"/>
    <property type="evidence" value="ECO:0007669"/>
    <property type="project" value="TreeGrafter"/>
</dbReference>
<dbReference type="InterPro" id="IPR000719">
    <property type="entry name" value="Prot_kinase_dom"/>
</dbReference>
<gene>
    <name evidence="7" type="ORF">MHUMG1_08986</name>
</gene>
<feature type="domain" description="Protein kinase" evidence="6">
    <location>
        <begin position="92"/>
        <end position="436"/>
    </location>
</feature>
<keyword evidence="1" id="KW-0723">Serine/threonine-protein kinase</keyword>
<keyword evidence="5" id="KW-0067">ATP-binding</keyword>
<dbReference type="GO" id="GO:0005524">
    <property type="term" value="F:ATP binding"/>
    <property type="evidence" value="ECO:0007669"/>
    <property type="project" value="UniProtKB-KW"/>
</dbReference>
<comment type="caution">
    <text evidence="7">The sequence shown here is derived from an EMBL/GenBank/DDBJ whole genome shotgun (WGS) entry which is preliminary data.</text>
</comment>
<keyword evidence="4" id="KW-0418">Kinase</keyword>
<dbReference type="Gene3D" id="1.10.510.10">
    <property type="entry name" value="Transferase(Phosphotransferase) domain 1"/>
    <property type="match status" value="1"/>
</dbReference>
<evidence type="ECO:0000256" key="1">
    <source>
        <dbReference type="ARBA" id="ARBA00022527"/>
    </source>
</evidence>
<accession>A0A9P8S3P5</accession>
<dbReference type="PANTHER" id="PTHR45646">
    <property type="entry name" value="SERINE/THREONINE-PROTEIN KINASE DOA-RELATED"/>
    <property type="match status" value="1"/>
</dbReference>
<dbReference type="AlphaFoldDB" id="A0A9P8S3P5"/>
<keyword evidence="8" id="KW-1185">Reference proteome</keyword>
<dbReference type="PROSITE" id="PS50011">
    <property type="entry name" value="PROTEIN_KINASE_DOM"/>
    <property type="match status" value="1"/>
</dbReference>
<dbReference type="GO" id="GO:0004674">
    <property type="term" value="F:protein serine/threonine kinase activity"/>
    <property type="evidence" value="ECO:0007669"/>
    <property type="project" value="UniProtKB-KW"/>
</dbReference>
<name>A0A9P8S3P5_9HYPO</name>
<evidence type="ECO:0000256" key="2">
    <source>
        <dbReference type="ARBA" id="ARBA00022679"/>
    </source>
</evidence>
<keyword evidence="2" id="KW-0808">Transferase</keyword>
<dbReference type="Pfam" id="PF00069">
    <property type="entry name" value="Pkinase"/>
    <property type="match status" value="1"/>
</dbReference>
<sequence>MNCTAGLRRQLIAAQKHALTLIHRGRPILVPQALHRFSRHFVRTMVTQPKVFPTVGFETVPPDEPIEEEELPNYKVERYYPVLIGQVLQDRYQITGKLGFGGGSTVWACRDLKQDTALTIKICATGETGEKDARQEVAISDHIKSIDAPHHPGKELLRIALENFEIEGPNGNHQCLLFAPLGRTLTEFRKLFPGNALDSNVLRQTLLCIIMGLDFLHQVGVVHTDLSPNNILAGLGPRDSGVFDQIEELELATPSPRKVLSDRSIYLSYQLPITHGAPVITDYGAARLGEPGEKHSGDVMPGVYRAPEIIMGADWDSKIDMWSLGVMVWDLFEGGRLFRAISADRLDDQLHLAEMVSLLGPPPRKFLEMHEKSRKYWDSDGNWIASTPIPNQSLESRETKLEGKEKQLFLTFVRKVLCWLPEDRTSADGLYNDEFLNGYIRHEGHVAAERAALDKRDAKKGGLFWKLCRHEAHDVVKSRDGGGILESLDLAIVGQQPKGLSPRHNQPKEPRTRMQRAPRALELRILCGSCSEKKMAESTGSSKCRRRRLYRKVVRGGTNWPSKPSSRSSGICDVYHAKPRLRRRQRIRGEREEGRTSEPCIISEEKRRKCCSKKRLGVPWGNTSAGDARGGRWVGEEGLDAASWGMGVNSATPAKL</sequence>
<dbReference type="SUPFAM" id="SSF56112">
    <property type="entry name" value="Protein kinase-like (PK-like)"/>
    <property type="match status" value="1"/>
</dbReference>
<reference evidence="7 8" key="1">
    <citation type="submission" date="2020-07" db="EMBL/GenBank/DDBJ databases">
        <title>Metarhizium humberi genome.</title>
        <authorList>
            <person name="Lysoe E."/>
        </authorList>
    </citation>
    <scope>NUCLEOTIDE SEQUENCE [LARGE SCALE GENOMIC DNA]</scope>
    <source>
        <strain evidence="7 8">ESALQ1638</strain>
    </source>
</reference>
<keyword evidence="3" id="KW-0547">Nucleotide-binding</keyword>
<evidence type="ECO:0000313" key="8">
    <source>
        <dbReference type="Proteomes" id="UP000764110"/>
    </source>
</evidence>
<evidence type="ECO:0000259" key="6">
    <source>
        <dbReference type="PROSITE" id="PS50011"/>
    </source>
</evidence>
<evidence type="ECO:0000256" key="5">
    <source>
        <dbReference type="ARBA" id="ARBA00022840"/>
    </source>
</evidence>
<protein>
    <recommendedName>
        <fullName evidence="6">Protein kinase domain-containing protein</fullName>
    </recommendedName>
</protein>
<evidence type="ECO:0000256" key="3">
    <source>
        <dbReference type="ARBA" id="ARBA00022741"/>
    </source>
</evidence>
<evidence type="ECO:0000313" key="7">
    <source>
        <dbReference type="EMBL" id="KAH0593264.1"/>
    </source>
</evidence>
<proteinExistence type="predicted"/>
<evidence type="ECO:0000256" key="4">
    <source>
        <dbReference type="ARBA" id="ARBA00022777"/>
    </source>
</evidence>
<dbReference type="InterPro" id="IPR051175">
    <property type="entry name" value="CLK_kinases"/>
</dbReference>
<dbReference type="Gene3D" id="3.30.200.20">
    <property type="entry name" value="Phosphorylase Kinase, domain 1"/>
    <property type="match status" value="1"/>
</dbReference>